<evidence type="ECO:0000313" key="7">
    <source>
        <dbReference type="WBParaSite" id="SSTP_0000155000.1"/>
    </source>
</evidence>
<evidence type="ECO:0000259" key="5">
    <source>
        <dbReference type="Pfam" id="PF01979"/>
    </source>
</evidence>
<dbReference type="STRING" id="6248.A0A0K0DWD3"/>
<dbReference type="AlphaFoldDB" id="A0A0K0DWD3"/>
<proteinExistence type="predicted"/>
<dbReference type="Proteomes" id="UP000035681">
    <property type="component" value="Unplaced"/>
</dbReference>
<evidence type="ECO:0000313" key="8">
    <source>
        <dbReference type="WBParaSite" id="TCONS_00006168.p1"/>
    </source>
</evidence>
<dbReference type="InterPro" id="IPR051607">
    <property type="entry name" value="Metallo-dep_hydrolases"/>
</dbReference>
<evidence type="ECO:0000313" key="6">
    <source>
        <dbReference type="Proteomes" id="UP000035681"/>
    </source>
</evidence>
<dbReference type="SUPFAM" id="SSF51556">
    <property type="entry name" value="Metallo-dependent hydrolases"/>
    <property type="match status" value="1"/>
</dbReference>
<protein>
    <submittedName>
        <fullName evidence="7 8">Amidohydro-rel domain-containing protein</fullName>
    </submittedName>
</protein>
<keyword evidence="6" id="KW-1185">Reference proteome</keyword>
<dbReference type="InterPro" id="IPR032466">
    <property type="entry name" value="Metal_Hydrolase"/>
</dbReference>
<dbReference type="GO" id="GO:0005829">
    <property type="term" value="C:cytosol"/>
    <property type="evidence" value="ECO:0007669"/>
    <property type="project" value="TreeGrafter"/>
</dbReference>
<dbReference type="InterPro" id="IPR011059">
    <property type="entry name" value="Metal-dep_hydrolase_composite"/>
</dbReference>
<feature type="domain" description="Amidohydrolase-related" evidence="5">
    <location>
        <begin position="57"/>
        <end position="431"/>
    </location>
</feature>
<keyword evidence="2" id="KW-0479">Metal-binding</keyword>
<evidence type="ECO:0000256" key="4">
    <source>
        <dbReference type="ARBA" id="ARBA00022833"/>
    </source>
</evidence>
<evidence type="ECO:0000256" key="2">
    <source>
        <dbReference type="ARBA" id="ARBA00022723"/>
    </source>
</evidence>
<evidence type="ECO:0000256" key="3">
    <source>
        <dbReference type="ARBA" id="ARBA00022801"/>
    </source>
</evidence>
<dbReference type="GO" id="GO:0019239">
    <property type="term" value="F:deaminase activity"/>
    <property type="evidence" value="ECO:0007669"/>
    <property type="project" value="TreeGrafter"/>
</dbReference>
<dbReference type="WBParaSite" id="TCONS_00006168.p1">
    <property type="protein sequence ID" value="TCONS_00006168.p1"/>
    <property type="gene ID" value="XLOC_004343"/>
</dbReference>
<name>A0A0K0DWD3_STRER</name>
<dbReference type="PANTHER" id="PTHR11271:SF48">
    <property type="entry name" value="AMIDOHYDROLASE-RELATED DOMAIN-CONTAINING PROTEIN"/>
    <property type="match status" value="1"/>
</dbReference>
<evidence type="ECO:0000256" key="1">
    <source>
        <dbReference type="ARBA" id="ARBA00001947"/>
    </source>
</evidence>
<keyword evidence="3" id="KW-0378">Hydrolase</keyword>
<comment type="cofactor">
    <cofactor evidence="1">
        <name>Zn(2+)</name>
        <dbReference type="ChEBI" id="CHEBI:29105"/>
    </cofactor>
</comment>
<dbReference type="Pfam" id="PF01979">
    <property type="entry name" value="Amidohydro_1"/>
    <property type="match status" value="1"/>
</dbReference>
<dbReference type="GO" id="GO:0046872">
    <property type="term" value="F:metal ion binding"/>
    <property type="evidence" value="ECO:0007669"/>
    <property type="project" value="UniProtKB-KW"/>
</dbReference>
<dbReference type="Gene3D" id="3.20.20.140">
    <property type="entry name" value="Metal-dependent hydrolases"/>
    <property type="match status" value="1"/>
</dbReference>
<sequence length="442" mass="50993">MVGNGKIFTAPFIWNGNEFLKNYVIKADNDGVIEEVIPFDELSEKEKLDVIIFQDQIILPGFVNCHSHSFHRFLRGKSCIGTPGEENFWKWRDNMYSLVQNIDYKKMLYFCKITFKEMVEAGITTVGEFHYLHHSNIKEKNFDLDKAVIEAANEIGIRLVLIVTLYTFPGLNRSEELNQIQKHFECIIDEFIEHLNNLKKTIKMNNVSIGVAAHSIRAVDENSLKKLWSFCKEKNLPLHIHMEEQPKEIEDCMKYLYKKPSEILLENFKSIGSVNLTAIHCSFTTRKIMDELKQNDTKICVCPLTEGYLGDNIPILDSEDQIVLGSDCNNRISMLEEARWLAFGQHLRNNNRNHGKFDANKLIKILTENGSKSLGLEKTIGKLKKGFKLDFTTIKLKSTVMRETQKQEDINDSIIFSCDNKEIGNVYVNGKMPFFLINTLFN</sequence>
<dbReference type="PANTHER" id="PTHR11271">
    <property type="entry name" value="GUANINE DEAMINASE"/>
    <property type="match status" value="1"/>
</dbReference>
<keyword evidence="4" id="KW-0862">Zinc</keyword>
<reference evidence="7" key="1">
    <citation type="submission" date="2015-08" db="UniProtKB">
        <authorList>
            <consortium name="WormBaseParasite"/>
        </authorList>
    </citation>
    <scope>IDENTIFICATION</scope>
</reference>
<accession>A0A0K0DWD3</accession>
<dbReference type="Gene3D" id="2.30.40.10">
    <property type="entry name" value="Urease, subunit C, domain 1"/>
    <property type="match status" value="1"/>
</dbReference>
<organism evidence="7">
    <name type="scientific">Strongyloides stercoralis</name>
    <name type="common">Threadworm</name>
    <dbReference type="NCBI Taxonomy" id="6248"/>
    <lineage>
        <taxon>Eukaryota</taxon>
        <taxon>Metazoa</taxon>
        <taxon>Ecdysozoa</taxon>
        <taxon>Nematoda</taxon>
        <taxon>Chromadorea</taxon>
        <taxon>Rhabditida</taxon>
        <taxon>Tylenchina</taxon>
        <taxon>Panagrolaimomorpha</taxon>
        <taxon>Strongyloidoidea</taxon>
        <taxon>Strongyloididae</taxon>
        <taxon>Strongyloides</taxon>
    </lineage>
</organism>
<dbReference type="WBParaSite" id="SSTP_0000155000.1">
    <property type="protein sequence ID" value="SSTP_0000155000.1"/>
    <property type="gene ID" value="SSTP_0000155000"/>
</dbReference>
<dbReference type="InterPro" id="IPR006680">
    <property type="entry name" value="Amidohydro-rel"/>
</dbReference>